<evidence type="ECO:0000313" key="4">
    <source>
        <dbReference type="Proteomes" id="UP000054217"/>
    </source>
</evidence>
<organism evidence="3 4">
    <name type="scientific">Pisolithus tinctorius Marx 270</name>
    <dbReference type="NCBI Taxonomy" id="870435"/>
    <lineage>
        <taxon>Eukaryota</taxon>
        <taxon>Fungi</taxon>
        <taxon>Dikarya</taxon>
        <taxon>Basidiomycota</taxon>
        <taxon>Agaricomycotina</taxon>
        <taxon>Agaricomycetes</taxon>
        <taxon>Agaricomycetidae</taxon>
        <taxon>Boletales</taxon>
        <taxon>Sclerodermatineae</taxon>
        <taxon>Pisolithaceae</taxon>
        <taxon>Pisolithus</taxon>
    </lineage>
</organism>
<evidence type="ECO:0000256" key="2">
    <source>
        <dbReference type="SAM" id="SignalP"/>
    </source>
</evidence>
<keyword evidence="4" id="KW-1185">Reference proteome</keyword>
<feature type="signal peptide" evidence="2">
    <location>
        <begin position="1"/>
        <end position="18"/>
    </location>
</feature>
<sequence length="70" mass="7222">MRLSLLGSLALVVVAATAAPIQTNAERLARGLPPLPPANVARGVDIRGKPSPVAKRGPHPSSPPAFHKDD</sequence>
<dbReference type="OrthoDB" id="2681519at2759"/>
<accession>A0A0C3PPC4</accession>
<proteinExistence type="predicted"/>
<feature type="chain" id="PRO_5002168091" evidence="2">
    <location>
        <begin position="19"/>
        <end position="70"/>
    </location>
</feature>
<protein>
    <submittedName>
        <fullName evidence="3">Uncharacterized protein</fullName>
    </submittedName>
</protein>
<dbReference type="AlphaFoldDB" id="A0A0C3PPC4"/>
<reference evidence="3 4" key="1">
    <citation type="submission" date="2014-04" db="EMBL/GenBank/DDBJ databases">
        <authorList>
            <consortium name="DOE Joint Genome Institute"/>
            <person name="Kuo A."/>
            <person name="Kohler A."/>
            <person name="Costa M.D."/>
            <person name="Nagy L.G."/>
            <person name="Floudas D."/>
            <person name="Copeland A."/>
            <person name="Barry K.W."/>
            <person name="Cichocki N."/>
            <person name="Veneault-Fourrey C."/>
            <person name="LaButti K."/>
            <person name="Lindquist E.A."/>
            <person name="Lipzen A."/>
            <person name="Lundell T."/>
            <person name="Morin E."/>
            <person name="Murat C."/>
            <person name="Sun H."/>
            <person name="Tunlid A."/>
            <person name="Henrissat B."/>
            <person name="Grigoriev I.V."/>
            <person name="Hibbett D.S."/>
            <person name="Martin F."/>
            <person name="Nordberg H.P."/>
            <person name="Cantor M.N."/>
            <person name="Hua S.X."/>
        </authorList>
    </citation>
    <scope>NUCLEOTIDE SEQUENCE [LARGE SCALE GENOMIC DNA]</scope>
    <source>
        <strain evidence="3 4">Marx 270</strain>
    </source>
</reference>
<evidence type="ECO:0000256" key="1">
    <source>
        <dbReference type="SAM" id="MobiDB-lite"/>
    </source>
</evidence>
<evidence type="ECO:0000313" key="3">
    <source>
        <dbReference type="EMBL" id="KIO10771.1"/>
    </source>
</evidence>
<dbReference type="EMBL" id="KN831951">
    <property type="protein sequence ID" value="KIO10771.1"/>
    <property type="molecule type" value="Genomic_DNA"/>
</dbReference>
<dbReference type="InParanoid" id="A0A0C3PPC4"/>
<dbReference type="HOGENOM" id="CLU_2794907_0_0_1"/>
<keyword evidence="2" id="KW-0732">Signal</keyword>
<gene>
    <name evidence="3" type="ORF">M404DRAFT_21004</name>
</gene>
<reference evidence="4" key="2">
    <citation type="submission" date="2015-01" db="EMBL/GenBank/DDBJ databases">
        <title>Evolutionary Origins and Diversification of the Mycorrhizal Mutualists.</title>
        <authorList>
            <consortium name="DOE Joint Genome Institute"/>
            <consortium name="Mycorrhizal Genomics Consortium"/>
            <person name="Kohler A."/>
            <person name="Kuo A."/>
            <person name="Nagy L.G."/>
            <person name="Floudas D."/>
            <person name="Copeland A."/>
            <person name="Barry K.W."/>
            <person name="Cichocki N."/>
            <person name="Veneault-Fourrey C."/>
            <person name="LaButti K."/>
            <person name="Lindquist E.A."/>
            <person name="Lipzen A."/>
            <person name="Lundell T."/>
            <person name="Morin E."/>
            <person name="Murat C."/>
            <person name="Riley R."/>
            <person name="Ohm R."/>
            <person name="Sun H."/>
            <person name="Tunlid A."/>
            <person name="Henrissat B."/>
            <person name="Grigoriev I.V."/>
            <person name="Hibbett D.S."/>
            <person name="Martin F."/>
        </authorList>
    </citation>
    <scope>NUCLEOTIDE SEQUENCE [LARGE SCALE GENOMIC DNA]</scope>
    <source>
        <strain evidence="4">Marx 270</strain>
    </source>
</reference>
<feature type="region of interest" description="Disordered" evidence="1">
    <location>
        <begin position="29"/>
        <end position="70"/>
    </location>
</feature>
<dbReference type="Proteomes" id="UP000054217">
    <property type="component" value="Unassembled WGS sequence"/>
</dbReference>
<name>A0A0C3PPC4_PISTI</name>